<dbReference type="Gene3D" id="3.90.79.10">
    <property type="entry name" value="Nucleoside Triphosphate Pyrophosphohydrolase"/>
    <property type="match status" value="1"/>
</dbReference>
<evidence type="ECO:0000256" key="14">
    <source>
        <dbReference type="ARBA" id="ARBA00030634"/>
    </source>
</evidence>
<evidence type="ECO:0000256" key="3">
    <source>
        <dbReference type="ARBA" id="ARBA00011245"/>
    </source>
</evidence>
<evidence type="ECO:0000256" key="5">
    <source>
        <dbReference type="ARBA" id="ARBA00022801"/>
    </source>
</evidence>
<evidence type="ECO:0000256" key="18">
    <source>
        <dbReference type="ARBA" id="ARBA00048002"/>
    </source>
</evidence>
<sequence length="161" mass="18501">MSEKKRKVLTLCIALSDGKILLALKKRGFGSGRWNGFGGKVEEGETIEKSAIRETKEEGCIEIEKMEKYALHEFEFVGDPVLLEVHVFKILAFSGTPTETEEMAPRWFDFDDIPYETMWPDDRHWLPLFIEGKKTVNRFLFDTSSGTERIVEKSVQVVPKL</sequence>
<accession>A0A1G2MPE1</accession>
<evidence type="ECO:0000256" key="12">
    <source>
        <dbReference type="ARBA" id="ARBA00026218"/>
    </source>
</evidence>
<comment type="catalytic activity">
    <reaction evidence="9">
        <text>8-oxo-dGTP + H2O = 8-oxo-dGMP + diphosphate + H(+)</text>
        <dbReference type="Rhea" id="RHEA:31575"/>
        <dbReference type="ChEBI" id="CHEBI:15377"/>
        <dbReference type="ChEBI" id="CHEBI:15378"/>
        <dbReference type="ChEBI" id="CHEBI:33019"/>
        <dbReference type="ChEBI" id="CHEBI:63224"/>
        <dbReference type="ChEBI" id="CHEBI:77896"/>
    </reaction>
    <physiologicalReaction direction="left-to-right" evidence="9">
        <dbReference type="Rhea" id="RHEA:31576"/>
    </physiologicalReaction>
</comment>
<gene>
    <name evidence="23" type="ORF">A3D56_02370</name>
</gene>
<organism evidence="23 24">
    <name type="scientific">Candidatus Taylorbacteria bacterium RIFCSPHIGHO2_02_FULL_45_35</name>
    <dbReference type="NCBI Taxonomy" id="1802311"/>
    <lineage>
        <taxon>Bacteria</taxon>
        <taxon>Candidatus Tayloriibacteriota</taxon>
    </lineage>
</organism>
<evidence type="ECO:0000313" key="24">
    <source>
        <dbReference type="Proteomes" id="UP000177943"/>
    </source>
</evidence>
<protein>
    <recommendedName>
        <fullName evidence="12">Oxidized purine nucleoside triphosphate hydrolase</fullName>
        <ecNumber evidence="11">3.6.1.56</ecNumber>
    </recommendedName>
    <alternativeName>
        <fullName evidence="16">2-hydroxy-dATP diphosphatase</fullName>
    </alternativeName>
    <alternativeName>
        <fullName evidence="15">7,8-dihydro-8-oxoguanine triphosphatase</fullName>
    </alternativeName>
    <alternativeName>
        <fullName evidence="14">8-oxo-dGTPase</fullName>
    </alternativeName>
    <alternativeName>
        <fullName evidence="17">Methylated purine nucleoside triphosphate hydrolase</fullName>
    </alternativeName>
    <alternativeName>
        <fullName evidence="13">Nucleoside diphosphate-linked moiety X motif 1</fullName>
    </alternativeName>
</protein>
<dbReference type="EC" id="3.6.1.56" evidence="11"/>
<keyword evidence="4" id="KW-0479">Metal-binding</keyword>
<comment type="caution">
    <text evidence="23">The sequence shown here is derived from an EMBL/GenBank/DDBJ whole genome shotgun (WGS) entry which is preliminary data.</text>
</comment>
<evidence type="ECO:0000256" key="21">
    <source>
        <dbReference type="ARBA" id="ARBA00053094"/>
    </source>
</evidence>
<evidence type="ECO:0000256" key="9">
    <source>
        <dbReference type="ARBA" id="ARBA00024486"/>
    </source>
</evidence>
<dbReference type="GO" id="GO:0005737">
    <property type="term" value="C:cytoplasm"/>
    <property type="evidence" value="ECO:0007669"/>
    <property type="project" value="TreeGrafter"/>
</dbReference>
<dbReference type="CDD" id="cd03427">
    <property type="entry name" value="NUDIX_MTH1_Nudt1"/>
    <property type="match status" value="1"/>
</dbReference>
<evidence type="ECO:0000256" key="4">
    <source>
        <dbReference type="ARBA" id="ARBA00022723"/>
    </source>
</evidence>
<dbReference type="PANTHER" id="PTHR43758:SF2">
    <property type="entry name" value="OXIDIZED PURINE NUCLEOSIDE TRIPHOSPHATE HYDROLASE"/>
    <property type="match status" value="1"/>
</dbReference>
<comment type="catalytic activity">
    <reaction evidence="19">
        <text>O(6)-methyl-dGTP + H2O = O(6)-methyl-dGMP + diphosphate + H(+)</text>
        <dbReference type="Rhea" id="RHEA:67600"/>
        <dbReference type="ChEBI" id="CHEBI:15377"/>
        <dbReference type="ChEBI" id="CHEBI:15378"/>
        <dbReference type="ChEBI" id="CHEBI:33019"/>
        <dbReference type="ChEBI" id="CHEBI:169974"/>
        <dbReference type="ChEBI" id="CHEBI:169975"/>
    </reaction>
    <physiologicalReaction direction="left-to-right" evidence="19">
        <dbReference type="Rhea" id="RHEA:67601"/>
    </physiologicalReaction>
</comment>
<name>A0A1G2MPE1_9BACT</name>
<evidence type="ECO:0000256" key="19">
    <source>
        <dbReference type="ARBA" id="ARBA00048894"/>
    </source>
</evidence>
<comment type="similarity">
    <text evidence="2">Belongs to the Nudix hydrolase family.</text>
</comment>
<keyword evidence="5" id="KW-0378">Hydrolase</keyword>
<comment type="catalytic activity">
    <reaction evidence="10">
        <text>2-oxo-ATP + H2O = 2-oxo-AMP + diphosphate + H(+)</text>
        <dbReference type="Rhea" id="RHEA:67392"/>
        <dbReference type="ChEBI" id="CHEBI:15377"/>
        <dbReference type="ChEBI" id="CHEBI:15378"/>
        <dbReference type="ChEBI" id="CHEBI:33019"/>
        <dbReference type="ChEBI" id="CHEBI:71395"/>
        <dbReference type="ChEBI" id="CHEBI:172878"/>
    </reaction>
    <physiologicalReaction direction="left-to-right" evidence="10">
        <dbReference type="Rhea" id="RHEA:67393"/>
    </physiologicalReaction>
</comment>
<keyword evidence="6" id="KW-0460">Magnesium</keyword>
<dbReference type="SUPFAM" id="SSF55811">
    <property type="entry name" value="Nudix"/>
    <property type="match status" value="1"/>
</dbReference>
<evidence type="ECO:0000256" key="17">
    <source>
        <dbReference type="ARBA" id="ARBA00032071"/>
    </source>
</evidence>
<dbReference type="Proteomes" id="UP000177943">
    <property type="component" value="Unassembled WGS sequence"/>
</dbReference>
<evidence type="ECO:0000256" key="7">
    <source>
        <dbReference type="ARBA" id="ARBA00024448"/>
    </source>
</evidence>
<evidence type="ECO:0000313" key="23">
    <source>
        <dbReference type="EMBL" id="OHA25755.1"/>
    </source>
</evidence>
<dbReference type="InterPro" id="IPR015797">
    <property type="entry name" value="NUDIX_hydrolase-like_dom_sf"/>
</dbReference>
<dbReference type="GO" id="GO:0008828">
    <property type="term" value="F:dATP diphosphatase activity"/>
    <property type="evidence" value="ECO:0007669"/>
    <property type="project" value="UniProtKB-EC"/>
</dbReference>
<evidence type="ECO:0000256" key="6">
    <source>
        <dbReference type="ARBA" id="ARBA00022842"/>
    </source>
</evidence>
<dbReference type="PRINTS" id="PR01403">
    <property type="entry name" value="8OXTPHPHTASE"/>
</dbReference>
<dbReference type="Pfam" id="PF00293">
    <property type="entry name" value="NUDIX"/>
    <property type="match status" value="1"/>
</dbReference>
<dbReference type="EMBL" id="MHRP01000045">
    <property type="protein sequence ID" value="OHA25755.1"/>
    <property type="molecule type" value="Genomic_DNA"/>
</dbReference>
<reference evidence="23 24" key="1">
    <citation type="journal article" date="2016" name="Nat. Commun.">
        <title>Thousands of microbial genomes shed light on interconnected biogeochemical processes in an aquifer system.</title>
        <authorList>
            <person name="Anantharaman K."/>
            <person name="Brown C.T."/>
            <person name="Hug L.A."/>
            <person name="Sharon I."/>
            <person name="Castelle C.J."/>
            <person name="Probst A.J."/>
            <person name="Thomas B.C."/>
            <person name="Singh A."/>
            <person name="Wilkins M.J."/>
            <person name="Karaoz U."/>
            <person name="Brodie E.L."/>
            <person name="Williams K.H."/>
            <person name="Hubbard S.S."/>
            <person name="Banfield J.F."/>
        </authorList>
    </citation>
    <scope>NUCLEOTIDE SEQUENCE [LARGE SCALE GENOMIC DNA]</scope>
</reference>
<comment type="function">
    <text evidence="21">Oxidized purine nucleoside triphosphate hydrolase which is a prominent sanitizer of the oxidized nucleotide pool. Catalyzes the hydrolysis of 2-oxo-dATP (2-hydroxy-dATP) into 2-oxo-dAMP. Also has a significant hydrolase activity toward 2-oxo-ATP, 8-oxo-dGTP and 8-oxo-dATP. Through the hydrolysis of oxidized purine nucleoside triphosphates, prevents their incorporation into DNA and the subsequent transversions A:T to C:G and G:C to T:A. Also catalyzes the hydrolysis of methylated purine nucleoside triphosphate preventing their integration into DNA. Through this antimutagenic activity protects cells from oxidative stress.</text>
</comment>
<evidence type="ECO:0000259" key="22">
    <source>
        <dbReference type="PROSITE" id="PS51462"/>
    </source>
</evidence>
<evidence type="ECO:0000256" key="2">
    <source>
        <dbReference type="ARBA" id="ARBA00005582"/>
    </source>
</evidence>
<comment type="catalytic activity">
    <reaction evidence="18">
        <text>N(6)-methyl-ATP + H2O = N(6)-methyl-AMP + diphosphate + H(+)</text>
        <dbReference type="Rhea" id="RHEA:67608"/>
        <dbReference type="ChEBI" id="CHEBI:15377"/>
        <dbReference type="ChEBI" id="CHEBI:15378"/>
        <dbReference type="ChEBI" id="CHEBI:33019"/>
        <dbReference type="ChEBI" id="CHEBI:144842"/>
        <dbReference type="ChEBI" id="CHEBI:172873"/>
    </reaction>
    <physiologicalReaction direction="left-to-right" evidence="18">
        <dbReference type="Rhea" id="RHEA:67609"/>
    </physiologicalReaction>
</comment>
<feature type="domain" description="Nudix hydrolase" evidence="22">
    <location>
        <begin position="5"/>
        <end position="134"/>
    </location>
</feature>
<comment type="catalytic activity">
    <reaction evidence="7">
        <text>8-oxo-dATP + H2O = 8-oxo-dAMP + diphosphate + H(+)</text>
        <dbReference type="Rhea" id="RHEA:65396"/>
        <dbReference type="ChEBI" id="CHEBI:15377"/>
        <dbReference type="ChEBI" id="CHEBI:15378"/>
        <dbReference type="ChEBI" id="CHEBI:33019"/>
        <dbReference type="ChEBI" id="CHEBI:71361"/>
        <dbReference type="ChEBI" id="CHEBI:172871"/>
    </reaction>
    <physiologicalReaction direction="left-to-right" evidence="7">
        <dbReference type="Rhea" id="RHEA:65397"/>
    </physiologicalReaction>
</comment>
<evidence type="ECO:0000256" key="8">
    <source>
        <dbReference type="ARBA" id="ARBA00024459"/>
    </source>
</evidence>
<dbReference type="InterPro" id="IPR000086">
    <property type="entry name" value="NUDIX_hydrolase_dom"/>
</dbReference>
<dbReference type="PANTHER" id="PTHR43758">
    <property type="entry name" value="7,8-DIHYDRO-8-OXOGUANINE TRIPHOSPHATASE"/>
    <property type="match status" value="1"/>
</dbReference>
<evidence type="ECO:0000256" key="20">
    <source>
        <dbReference type="ARBA" id="ARBA00049032"/>
    </source>
</evidence>
<dbReference type="GO" id="GO:0042262">
    <property type="term" value="P:DNA protection"/>
    <property type="evidence" value="ECO:0007669"/>
    <property type="project" value="InterPro"/>
</dbReference>
<comment type="cofactor">
    <cofactor evidence="1">
        <name>Mg(2+)</name>
        <dbReference type="ChEBI" id="CHEBI:18420"/>
    </cofactor>
</comment>
<evidence type="ECO:0000256" key="13">
    <source>
        <dbReference type="ARBA" id="ARBA00029673"/>
    </source>
</evidence>
<proteinExistence type="inferred from homology"/>
<comment type="subunit">
    <text evidence="3">Monomer.</text>
</comment>
<comment type="catalytic activity">
    <reaction evidence="20">
        <text>N(6)-methyl-dATP + H2O = N(6)-methyl-dAMP + diphosphate + H(+)</text>
        <dbReference type="Rhea" id="RHEA:67604"/>
        <dbReference type="ChEBI" id="CHEBI:15377"/>
        <dbReference type="ChEBI" id="CHEBI:15378"/>
        <dbReference type="ChEBI" id="CHEBI:33019"/>
        <dbReference type="ChEBI" id="CHEBI:169976"/>
        <dbReference type="ChEBI" id="CHEBI:172872"/>
    </reaction>
    <physiologicalReaction direction="left-to-right" evidence="20">
        <dbReference type="Rhea" id="RHEA:67605"/>
    </physiologicalReaction>
</comment>
<evidence type="ECO:0000256" key="10">
    <source>
        <dbReference type="ARBA" id="ARBA00024596"/>
    </source>
</evidence>
<evidence type="ECO:0000256" key="11">
    <source>
        <dbReference type="ARBA" id="ARBA00026103"/>
    </source>
</evidence>
<dbReference type="InterPro" id="IPR003563">
    <property type="entry name" value="8ODP"/>
</dbReference>
<dbReference type="GO" id="GO:0008413">
    <property type="term" value="F:8-oxo-7,8-dihydroguanosine triphosphate pyrophosphatase activity"/>
    <property type="evidence" value="ECO:0007669"/>
    <property type="project" value="InterPro"/>
</dbReference>
<dbReference type="GO" id="GO:0046872">
    <property type="term" value="F:metal ion binding"/>
    <property type="evidence" value="ECO:0007669"/>
    <property type="project" value="UniProtKB-KW"/>
</dbReference>
<dbReference type="PROSITE" id="PS51462">
    <property type="entry name" value="NUDIX"/>
    <property type="match status" value="1"/>
</dbReference>
<evidence type="ECO:0000256" key="15">
    <source>
        <dbReference type="ARBA" id="ARBA00030682"/>
    </source>
</evidence>
<dbReference type="AlphaFoldDB" id="A0A1G2MPE1"/>
<evidence type="ECO:0000256" key="1">
    <source>
        <dbReference type="ARBA" id="ARBA00001946"/>
    </source>
</evidence>
<evidence type="ECO:0000256" key="16">
    <source>
        <dbReference type="ARBA" id="ARBA00031927"/>
    </source>
</evidence>
<comment type="catalytic activity">
    <reaction evidence="8">
        <text>2-oxo-dATP + H2O = 2-oxo-dAMP + diphosphate + H(+)</text>
        <dbReference type="Rhea" id="RHEA:31583"/>
        <dbReference type="ChEBI" id="CHEBI:15377"/>
        <dbReference type="ChEBI" id="CHEBI:15378"/>
        <dbReference type="ChEBI" id="CHEBI:33019"/>
        <dbReference type="ChEBI" id="CHEBI:63212"/>
        <dbReference type="ChEBI" id="CHEBI:77897"/>
        <dbReference type="EC" id="3.6.1.56"/>
    </reaction>
    <physiologicalReaction direction="left-to-right" evidence="8">
        <dbReference type="Rhea" id="RHEA:31584"/>
    </physiologicalReaction>
</comment>